<dbReference type="InterPro" id="IPR022894">
    <property type="entry name" value="Oligoribonuclease"/>
</dbReference>
<feature type="coiled-coil region" evidence="3">
    <location>
        <begin position="37"/>
        <end position="64"/>
    </location>
</feature>
<protein>
    <submittedName>
        <fullName evidence="4">SPIN3-like protein</fullName>
    </submittedName>
</protein>
<dbReference type="PANTHER" id="PTHR11046:SF25">
    <property type="match status" value="1"/>
</dbReference>
<keyword evidence="2" id="KW-0378">Hydrolase</keyword>
<evidence type="ECO:0000256" key="1">
    <source>
        <dbReference type="ARBA" id="ARBA00009467"/>
    </source>
</evidence>
<evidence type="ECO:0000256" key="2">
    <source>
        <dbReference type="ARBA" id="ARBA00022722"/>
    </source>
</evidence>
<evidence type="ECO:0000313" key="5">
    <source>
        <dbReference type="Proteomes" id="UP001164746"/>
    </source>
</evidence>
<dbReference type="Pfam" id="PF02513">
    <property type="entry name" value="Spin-Ssty"/>
    <property type="match status" value="1"/>
</dbReference>
<reference evidence="4" key="1">
    <citation type="submission" date="2022-11" db="EMBL/GenBank/DDBJ databases">
        <title>Centuries of genome instability and evolution in soft-shell clam transmissible cancer (bioRxiv).</title>
        <authorList>
            <person name="Hart S.F.M."/>
            <person name="Yonemitsu M.A."/>
            <person name="Giersch R.M."/>
            <person name="Beal B.F."/>
            <person name="Arriagada G."/>
            <person name="Davis B.W."/>
            <person name="Ostrander E.A."/>
            <person name="Goff S.P."/>
            <person name="Metzger M.J."/>
        </authorList>
    </citation>
    <scope>NUCLEOTIDE SEQUENCE</scope>
    <source>
        <strain evidence="4">MELC-2E11</strain>
        <tissue evidence="4">Siphon/mantle</tissue>
    </source>
</reference>
<keyword evidence="2" id="KW-0540">Nuclease</keyword>
<dbReference type="EMBL" id="CP111012">
    <property type="protein sequence ID" value="WAQ95042.1"/>
    <property type="molecule type" value="Genomic_DNA"/>
</dbReference>
<dbReference type="InterPro" id="IPR003671">
    <property type="entry name" value="SPIN/Ssty"/>
</dbReference>
<feature type="coiled-coil region" evidence="3">
    <location>
        <begin position="106"/>
        <end position="161"/>
    </location>
</feature>
<feature type="coiled-coil region" evidence="3">
    <location>
        <begin position="663"/>
        <end position="712"/>
    </location>
</feature>
<evidence type="ECO:0000313" key="4">
    <source>
        <dbReference type="EMBL" id="WAQ95042.1"/>
    </source>
</evidence>
<gene>
    <name evidence="4" type="ORF">MAR_007513</name>
</gene>
<name>A0ABY7DE67_MYAAR</name>
<keyword evidence="3" id="KW-0175">Coiled coil</keyword>
<sequence>MNTTVIFPKPKETTPVPKKSDNVVSLQQQVECLSNVAADVVQELNSSREENAKLEYKLKLSEQLSQVKVDIIGNVTKLKDRVHKYKDNERYMNRLRLKNVYSESCVKKNKLKFEQESQKNEALRNELKRTEYELNTYRIRFEELQKQLQDIEQENNYLRDVVNDNVVTYDEEKRKYTPQLQQCVYDLLNLNVSLKNVSPAIESVLNIVQIKPNRLPSKSTVNNMNIQRLALMMRQINSGKKIEGIHATDESGNYWVLGVREISLHQILGDIDALSESADKPVSREILKNISSTMSDRASTQMKFNQLLEEFRTDVLKEDLGEEWDNMSEEEQLSISKLCNFFCSLHTLVHMAETASKALIEYEVDTGREAPILDPTFKNSAEPGTVRLVRTACKAFSKGGDEKNGQYLTFQTYSKDFLRENGFRGVPLERFRGNRFNILFRNAAALFFLKDKLQSYLSIEHSNRLLASVHHDINIPEYVAGCKALGLISELVTVPLWCVIESENIHIIEAQTLYQELVKYLEELPQNIASFMNGTYLLSFANREKLQTSKISIALFNEWEYDGQVQIILMIIVPALCELCKRLFKDFLPEGLWFNAPGAVEDKTRSAPKHNKFSETIFGHMDRLLREKPNTSIIASEANLMFVHNKTNEWLRDKTEKEKEVILNKARKDVKHLRRAFKQRNAQIETERKRILAEKREKAEQAEQNRIKKREDITDNVQLWGLWQTEQEVDSSLSRIKRKTEQVSALKAQLNFRKSVFEQKCEDKSVYRMSKKVDNKNVPLSVEELTLNAKKLVRKAYEVDVVANPHEQVLVGRKINHAFMTDGERTWYIGKVISQVPGFPSWFNVKYSGDQAIYSYRLLDDLKSGELKLIV</sequence>
<accession>A0ABY7DE67</accession>
<dbReference type="Proteomes" id="UP001164746">
    <property type="component" value="Chromosome 1"/>
</dbReference>
<keyword evidence="5" id="KW-1185">Reference proteome</keyword>
<organism evidence="4 5">
    <name type="scientific">Mya arenaria</name>
    <name type="common">Soft-shell clam</name>
    <dbReference type="NCBI Taxonomy" id="6604"/>
    <lineage>
        <taxon>Eukaryota</taxon>
        <taxon>Metazoa</taxon>
        <taxon>Spiralia</taxon>
        <taxon>Lophotrochozoa</taxon>
        <taxon>Mollusca</taxon>
        <taxon>Bivalvia</taxon>
        <taxon>Autobranchia</taxon>
        <taxon>Heteroconchia</taxon>
        <taxon>Euheterodonta</taxon>
        <taxon>Imparidentia</taxon>
        <taxon>Neoheterodontei</taxon>
        <taxon>Myida</taxon>
        <taxon>Myoidea</taxon>
        <taxon>Myidae</taxon>
        <taxon>Mya</taxon>
    </lineage>
</organism>
<dbReference type="Gene3D" id="2.80.10.70">
    <property type="entry name" value="Spindlin/Ssty"/>
    <property type="match status" value="1"/>
</dbReference>
<dbReference type="InterPro" id="IPR042567">
    <property type="entry name" value="SPIN/Ssty_sf"/>
</dbReference>
<evidence type="ECO:0000256" key="3">
    <source>
        <dbReference type="SAM" id="Coils"/>
    </source>
</evidence>
<comment type="similarity">
    <text evidence="1">Belongs to the SPIN/STSY family.</text>
</comment>
<proteinExistence type="inferred from homology"/>
<dbReference type="PANTHER" id="PTHR11046">
    <property type="entry name" value="OLIGORIBONUCLEASE, MITOCHONDRIAL"/>
    <property type="match status" value="1"/>
</dbReference>